<evidence type="ECO:0000256" key="11">
    <source>
        <dbReference type="ARBA" id="ARBA00023152"/>
    </source>
</evidence>
<proteinExistence type="inferred from homology"/>
<dbReference type="InterPro" id="IPR015795">
    <property type="entry name" value="Pyrv_Knase_C"/>
</dbReference>
<dbReference type="NCBIfam" id="NF004886">
    <property type="entry name" value="PRK06247.1"/>
    <property type="match status" value="1"/>
</dbReference>
<dbReference type="EMBL" id="JACVVX010000001">
    <property type="protein sequence ID" value="MBD0414246.1"/>
    <property type="molecule type" value="Genomic_DNA"/>
</dbReference>
<evidence type="ECO:0000256" key="1">
    <source>
        <dbReference type="ARBA" id="ARBA00001958"/>
    </source>
</evidence>
<name>A0A8J6PIP5_9HYPH</name>
<dbReference type="NCBIfam" id="TIGR01064">
    <property type="entry name" value="pyruv_kin"/>
    <property type="match status" value="1"/>
</dbReference>
<reference evidence="17" key="1">
    <citation type="submission" date="2020-09" db="EMBL/GenBank/DDBJ databases">
        <title>Genome seq and assembly of Tianweitania sp.</title>
        <authorList>
            <person name="Chhetri G."/>
        </authorList>
    </citation>
    <scope>NUCLEOTIDE SEQUENCE</scope>
    <source>
        <strain evidence="17">Rool2</strain>
    </source>
</reference>
<organism evidence="17 18">
    <name type="scientific">Oryzicola mucosus</name>
    <dbReference type="NCBI Taxonomy" id="2767425"/>
    <lineage>
        <taxon>Bacteria</taxon>
        <taxon>Pseudomonadati</taxon>
        <taxon>Pseudomonadota</taxon>
        <taxon>Alphaproteobacteria</taxon>
        <taxon>Hyphomicrobiales</taxon>
        <taxon>Phyllobacteriaceae</taxon>
        <taxon>Oryzicola</taxon>
    </lineage>
</organism>
<evidence type="ECO:0000256" key="7">
    <source>
        <dbReference type="ARBA" id="ARBA00022741"/>
    </source>
</evidence>
<accession>A0A8J6PIP5</accession>
<dbReference type="GO" id="GO:0005524">
    <property type="term" value="F:ATP binding"/>
    <property type="evidence" value="ECO:0007669"/>
    <property type="project" value="UniProtKB-KW"/>
</dbReference>
<evidence type="ECO:0000256" key="6">
    <source>
        <dbReference type="ARBA" id="ARBA00022723"/>
    </source>
</evidence>
<dbReference type="NCBIfam" id="NF004491">
    <property type="entry name" value="PRK05826.1"/>
    <property type="match status" value="1"/>
</dbReference>
<keyword evidence="18" id="KW-1185">Reference proteome</keyword>
<keyword evidence="10 14" id="KW-0460">Magnesium</keyword>
<feature type="domain" description="Pyruvate kinase barrel" evidence="15">
    <location>
        <begin position="5"/>
        <end position="322"/>
    </location>
</feature>
<dbReference type="InterPro" id="IPR040442">
    <property type="entry name" value="Pyrv_kinase-like_dom_sf"/>
</dbReference>
<evidence type="ECO:0000256" key="13">
    <source>
        <dbReference type="NCBIfam" id="TIGR01064"/>
    </source>
</evidence>
<evidence type="ECO:0000256" key="3">
    <source>
        <dbReference type="ARBA" id="ARBA00008663"/>
    </source>
</evidence>
<keyword evidence="9" id="KW-0067">ATP-binding</keyword>
<dbReference type="InterPro" id="IPR036918">
    <property type="entry name" value="Pyrv_Knase_C_sf"/>
</dbReference>
<dbReference type="RefSeq" id="WP_188163615.1">
    <property type="nucleotide sequence ID" value="NZ_JACVVX010000001.1"/>
</dbReference>
<evidence type="ECO:0000256" key="2">
    <source>
        <dbReference type="ARBA" id="ARBA00004997"/>
    </source>
</evidence>
<comment type="pathway">
    <text evidence="2 14">Carbohydrate degradation; glycolysis; pyruvate from D-glyceraldehyde 3-phosphate: step 5/5.</text>
</comment>
<dbReference type="InterPro" id="IPR015806">
    <property type="entry name" value="Pyrv_Knase_insert_dom_sf"/>
</dbReference>
<comment type="similarity">
    <text evidence="3 14">Belongs to the pyruvate kinase family.</text>
</comment>
<keyword evidence="12 17" id="KW-0670">Pyruvate</keyword>
<evidence type="ECO:0000256" key="14">
    <source>
        <dbReference type="RuleBase" id="RU000504"/>
    </source>
</evidence>
<evidence type="ECO:0000256" key="5">
    <source>
        <dbReference type="ARBA" id="ARBA00022679"/>
    </source>
</evidence>
<dbReference type="InterPro" id="IPR015793">
    <property type="entry name" value="Pyrv_Knase_brl"/>
</dbReference>
<keyword evidence="11 14" id="KW-0324">Glycolysis</keyword>
<dbReference type="Pfam" id="PF02887">
    <property type="entry name" value="PK_C"/>
    <property type="match status" value="1"/>
</dbReference>
<comment type="cofactor">
    <cofactor evidence="1">
        <name>K(+)</name>
        <dbReference type="ChEBI" id="CHEBI:29103"/>
    </cofactor>
</comment>
<keyword evidence="8 14" id="KW-0418">Kinase</keyword>
<dbReference type="Gene3D" id="3.40.1380.20">
    <property type="entry name" value="Pyruvate kinase, C-terminal domain"/>
    <property type="match status" value="1"/>
</dbReference>
<dbReference type="InterPro" id="IPR018209">
    <property type="entry name" value="Pyrv_Knase_AS"/>
</dbReference>
<evidence type="ECO:0000313" key="17">
    <source>
        <dbReference type="EMBL" id="MBD0414246.1"/>
    </source>
</evidence>
<keyword evidence="7" id="KW-0547">Nucleotide-binding</keyword>
<dbReference type="InterPro" id="IPR015813">
    <property type="entry name" value="Pyrv/PenolPyrv_kinase-like_dom"/>
</dbReference>
<dbReference type="Proteomes" id="UP000643405">
    <property type="component" value="Unassembled WGS sequence"/>
</dbReference>
<gene>
    <name evidence="17" type="primary">pyk</name>
    <name evidence="17" type="ORF">ICI42_06220</name>
</gene>
<comment type="catalytic activity">
    <reaction evidence="14">
        <text>pyruvate + ATP = phosphoenolpyruvate + ADP + H(+)</text>
        <dbReference type="Rhea" id="RHEA:18157"/>
        <dbReference type="ChEBI" id="CHEBI:15361"/>
        <dbReference type="ChEBI" id="CHEBI:15378"/>
        <dbReference type="ChEBI" id="CHEBI:30616"/>
        <dbReference type="ChEBI" id="CHEBI:58702"/>
        <dbReference type="ChEBI" id="CHEBI:456216"/>
        <dbReference type="EC" id="2.7.1.40"/>
    </reaction>
</comment>
<keyword evidence="6" id="KW-0479">Metal-binding</keyword>
<dbReference type="SUPFAM" id="SSF50800">
    <property type="entry name" value="PK beta-barrel domain-like"/>
    <property type="match status" value="1"/>
</dbReference>
<dbReference type="EC" id="2.7.1.40" evidence="4 13"/>
<dbReference type="GO" id="GO:0004743">
    <property type="term" value="F:pyruvate kinase activity"/>
    <property type="evidence" value="ECO:0007669"/>
    <property type="project" value="UniProtKB-UniRule"/>
</dbReference>
<keyword evidence="5 14" id="KW-0808">Transferase</keyword>
<dbReference type="PRINTS" id="PR01050">
    <property type="entry name" value="PYRUVTKNASE"/>
</dbReference>
<sequence>MRRSRKVKILATLGPASSDEAMIRKLFEAGADVFRINMSHTDHDSMRALVGRIRAVESQVGRPIGILADLQGPKLRVGKFAKGKEELKVGQTFTLDNNDTPGDSKRVFLPHPEILRSVEVGHRLLIDDGKLQLKAVKTDGKKIVCEVVAGTGISDRKGVSLPDTDLPVGALTEKDRRDLDAVLETGVDWVALSFIQRPDDLAEARKIANGRALLLSKIEKPQAVARLAEIIELSDALMVARGDLGVEMPLEAVPGIQKQITRAARRAGKPVVVATQMLESMITAPVPTRAEVSDVSIAVFEGADAIMLSAESAAGAYPVEAVSMMDRIAVRVEQDPTYPGIINAQRSTPEATSADAISLASREIAETLKLAAIITYTASGATGMRAARERPQVPIIALSPILDTARRLSLLWGTHCVVSPDAIDLDDMVERACRMAFNEGFAKAGERIIVTAGVPLRTPGSTNMLRIAYVGQDGKGGR</sequence>
<dbReference type="UniPathway" id="UPA00109">
    <property type="reaction ID" value="UER00188"/>
</dbReference>
<dbReference type="Gene3D" id="3.20.20.60">
    <property type="entry name" value="Phosphoenolpyruvate-binding domains"/>
    <property type="match status" value="1"/>
</dbReference>
<evidence type="ECO:0000256" key="9">
    <source>
        <dbReference type="ARBA" id="ARBA00022840"/>
    </source>
</evidence>
<dbReference type="PANTHER" id="PTHR11817">
    <property type="entry name" value="PYRUVATE KINASE"/>
    <property type="match status" value="1"/>
</dbReference>
<dbReference type="SUPFAM" id="SSF52935">
    <property type="entry name" value="PK C-terminal domain-like"/>
    <property type="match status" value="1"/>
</dbReference>
<evidence type="ECO:0000259" key="16">
    <source>
        <dbReference type="Pfam" id="PF02887"/>
    </source>
</evidence>
<evidence type="ECO:0000256" key="8">
    <source>
        <dbReference type="ARBA" id="ARBA00022777"/>
    </source>
</evidence>
<evidence type="ECO:0000256" key="12">
    <source>
        <dbReference type="ARBA" id="ARBA00023317"/>
    </source>
</evidence>
<dbReference type="InterPro" id="IPR001697">
    <property type="entry name" value="Pyr_Knase"/>
</dbReference>
<evidence type="ECO:0000259" key="15">
    <source>
        <dbReference type="Pfam" id="PF00224"/>
    </source>
</evidence>
<dbReference type="GO" id="GO:0000287">
    <property type="term" value="F:magnesium ion binding"/>
    <property type="evidence" value="ECO:0007669"/>
    <property type="project" value="UniProtKB-UniRule"/>
</dbReference>
<dbReference type="InterPro" id="IPR011037">
    <property type="entry name" value="Pyrv_Knase-like_insert_dom_sf"/>
</dbReference>
<dbReference type="NCBIfam" id="NF004978">
    <property type="entry name" value="PRK06354.1"/>
    <property type="match status" value="1"/>
</dbReference>
<dbReference type="GO" id="GO:0016301">
    <property type="term" value="F:kinase activity"/>
    <property type="evidence" value="ECO:0007669"/>
    <property type="project" value="UniProtKB-KW"/>
</dbReference>
<feature type="domain" description="Pyruvate kinase C-terminal" evidence="16">
    <location>
        <begin position="355"/>
        <end position="467"/>
    </location>
</feature>
<evidence type="ECO:0000256" key="4">
    <source>
        <dbReference type="ARBA" id="ARBA00012142"/>
    </source>
</evidence>
<dbReference type="GO" id="GO:0030955">
    <property type="term" value="F:potassium ion binding"/>
    <property type="evidence" value="ECO:0007669"/>
    <property type="project" value="UniProtKB-UniRule"/>
</dbReference>
<protein>
    <recommendedName>
        <fullName evidence="4 13">Pyruvate kinase</fullName>
        <ecNumber evidence="4 13">2.7.1.40</ecNumber>
    </recommendedName>
</protein>
<dbReference type="Gene3D" id="2.40.33.10">
    <property type="entry name" value="PK beta-barrel domain-like"/>
    <property type="match status" value="1"/>
</dbReference>
<evidence type="ECO:0000313" key="18">
    <source>
        <dbReference type="Proteomes" id="UP000643405"/>
    </source>
</evidence>
<dbReference type="SUPFAM" id="SSF51621">
    <property type="entry name" value="Phosphoenolpyruvate/pyruvate domain"/>
    <property type="match status" value="1"/>
</dbReference>
<dbReference type="PROSITE" id="PS00110">
    <property type="entry name" value="PYRUVATE_KINASE"/>
    <property type="match status" value="1"/>
</dbReference>
<evidence type="ECO:0000256" key="10">
    <source>
        <dbReference type="ARBA" id="ARBA00022842"/>
    </source>
</evidence>
<dbReference type="AlphaFoldDB" id="A0A8J6PIP5"/>
<comment type="caution">
    <text evidence="17">The sequence shown here is derived from an EMBL/GenBank/DDBJ whole genome shotgun (WGS) entry which is preliminary data.</text>
</comment>
<dbReference type="FunFam" id="2.40.33.10:FF:000001">
    <property type="entry name" value="Pyruvate kinase"/>
    <property type="match status" value="1"/>
</dbReference>
<dbReference type="Pfam" id="PF00224">
    <property type="entry name" value="PK"/>
    <property type="match status" value="1"/>
</dbReference>